<dbReference type="KEGG" id="rca:Rcas_1782"/>
<dbReference type="eggNOG" id="COG1522">
    <property type="taxonomic scope" value="Bacteria"/>
</dbReference>
<evidence type="ECO:0000259" key="1">
    <source>
        <dbReference type="Pfam" id="PF01037"/>
    </source>
</evidence>
<gene>
    <name evidence="2" type="ordered locus">Rcas_1782</name>
</gene>
<dbReference type="OrthoDB" id="9797216at2"/>
<dbReference type="InterPro" id="IPR011008">
    <property type="entry name" value="Dimeric_a/b-barrel"/>
</dbReference>
<organism evidence="2 3">
    <name type="scientific">Roseiflexus castenholzii (strain DSM 13941 / HLO8)</name>
    <dbReference type="NCBI Taxonomy" id="383372"/>
    <lineage>
        <taxon>Bacteria</taxon>
        <taxon>Bacillati</taxon>
        <taxon>Chloroflexota</taxon>
        <taxon>Chloroflexia</taxon>
        <taxon>Chloroflexales</taxon>
        <taxon>Roseiflexineae</taxon>
        <taxon>Roseiflexaceae</taxon>
        <taxon>Roseiflexus</taxon>
    </lineage>
</organism>
<protein>
    <submittedName>
        <fullName evidence="2">Transcriptional regulator, AsnC family</fullName>
    </submittedName>
</protein>
<reference evidence="2 3" key="1">
    <citation type="submission" date="2007-08" db="EMBL/GenBank/DDBJ databases">
        <title>Complete sequence of Roseiflexus castenholzii DSM 13941.</title>
        <authorList>
            <consortium name="US DOE Joint Genome Institute"/>
            <person name="Copeland A."/>
            <person name="Lucas S."/>
            <person name="Lapidus A."/>
            <person name="Barry K."/>
            <person name="Glavina del Rio T."/>
            <person name="Dalin E."/>
            <person name="Tice H."/>
            <person name="Pitluck S."/>
            <person name="Thompson L.S."/>
            <person name="Brettin T."/>
            <person name="Bruce D."/>
            <person name="Detter J.C."/>
            <person name="Han C."/>
            <person name="Tapia R."/>
            <person name="Schmutz J."/>
            <person name="Larimer F."/>
            <person name="Land M."/>
            <person name="Hauser L."/>
            <person name="Kyrpides N."/>
            <person name="Mikhailova N."/>
            <person name="Bryant D.A."/>
            <person name="Hanada S."/>
            <person name="Tsukatani Y."/>
            <person name="Richardson P."/>
        </authorList>
    </citation>
    <scope>NUCLEOTIDE SEQUENCE [LARGE SCALE GENOMIC DNA]</scope>
    <source>
        <strain evidence="3">DSM 13941 / HLO8</strain>
    </source>
</reference>
<evidence type="ECO:0000313" key="2">
    <source>
        <dbReference type="EMBL" id="ABU57874.1"/>
    </source>
</evidence>
<dbReference type="AlphaFoldDB" id="A7NK54"/>
<name>A7NK54_ROSCS</name>
<dbReference type="Proteomes" id="UP000000263">
    <property type="component" value="Chromosome"/>
</dbReference>
<evidence type="ECO:0000313" key="3">
    <source>
        <dbReference type="Proteomes" id="UP000000263"/>
    </source>
</evidence>
<dbReference type="SUPFAM" id="SSF54909">
    <property type="entry name" value="Dimeric alpha+beta barrel"/>
    <property type="match status" value="1"/>
</dbReference>
<accession>A7NK54</accession>
<dbReference type="EMBL" id="CP000804">
    <property type="protein sequence ID" value="ABU57874.1"/>
    <property type="molecule type" value="Genomic_DNA"/>
</dbReference>
<dbReference type="Gene3D" id="3.30.70.920">
    <property type="match status" value="1"/>
</dbReference>
<dbReference type="Pfam" id="PF01037">
    <property type="entry name" value="AsnC_trans_reg"/>
    <property type="match status" value="1"/>
</dbReference>
<sequence>MLARAYVLIEAEAGQVSSVLATLRAIKGITLADPVTGPYDIIVTIEVPDQRDIGRLVMNELHGIPGIKRTVTCLAI</sequence>
<proteinExistence type="predicted"/>
<dbReference type="InterPro" id="IPR019887">
    <property type="entry name" value="Tscrpt_reg_AsnC/Lrp_C"/>
</dbReference>
<dbReference type="STRING" id="383372.Rcas_1782"/>
<dbReference type="RefSeq" id="WP_012120300.1">
    <property type="nucleotide sequence ID" value="NC_009767.1"/>
</dbReference>
<dbReference type="HOGENOM" id="CLU_170329_1_1_0"/>
<keyword evidence="3" id="KW-1185">Reference proteome</keyword>
<feature type="domain" description="Transcription regulator AsnC/Lrp ligand binding" evidence="1">
    <location>
        <begin position="7"/>
        <end position="75"/>
    </location>
</feature>